<protein>
    <submittedName>
        <fullName evidence="7">Uncharacterized protein</fullName>
    </submittedName>
</protein>
<feature type="transmembrane region" description="Helical" evidence="6">
    <location>
        <begin position="33"/>
        <end position="52"/>
    </location>
</feature>
<comment type="similarity">
    <text evidence="2">Belongs to the UPF0057 (PMP3) family.</text>
</comment>
<dbReference type="GO" id="GO:0016020">
    <property type="term" value="C:membrane"/>
    <property type="evidence" value="ECO:0007669"/>
    <property type="project" value="UniProtKB-SubCell"/>
</dbReference>
<evidence type="ECO:0000313" key="7">
    <source>
        <dbReference type="EMBL" id="ALU12474.1"/>
    </source>
</evidence>
<evidence type="ECO:0000256" key="6">
    <source>
        <dbReference type="SAM" id="Phobius"/>
    </source>
</evidence>
<accession>A0A0U3DY85</accession>
<dbReference type="Pfam" id="PF01679">
    <property type="entry name" value="Pmp3"/>
    <property type="match status" value="1"/>
</dbReference>
<evidence type="ECO:0000313" key="8">
    <source>
        <dbReference type="Proteomes" id="UP000060778"/>
    </source>
</evidence>
<dbReference type="RefSeq" id="WP_075049793.1">
    <property type="nucleotide sequence ID" value="NZ_CP006867.1"/>
</dbReference>
<proteinExistence type="inferred from homology"/>
<dbReference type="GeneID" id="30680231"/>
<evidence type="ECO:0000256" key="5">
    <source>
        <dbReference type="ARBA" id="ARBA00023136"/>
    </source>
</evidence>
<organism evidence="7 8">
    <name type="scientific">Ignicoccus islandicus DSM 13165</name>
    <dbReference type="NCBI Taxonomy" id="940295"/>
    <lineage>
        <taxon>Archaea</taxon>
        <taxon>Thermoproteota</taxon>
        <taxon>Thermoprotei</taxon>
        <taxon>Desulfurococcales</taxon>
        <taxon>Desulfurococcaceae</taxon>
        <taxon>Ignicoccus</taxon>
    </lineage>
</organism>
<comment type="subcellular location">
    <subcellularLocation>
        <location evidence="1">Membrane</location>
    </subcellularLocation>
</comment>
<dbReference type="EMBL" id="CP006867">
    <property type="protein sequence ID" value="ALU12474.1"/>
    <property type="molecule type" value="Genomic_DNA"/>
</dbReference>
<keyword evidence="8" id="KW-1185">Reference proteome</keyword>
<gene>
    <name evidence="7" type="ORF">EYM_04190</name>
</gene>
<keyword evidence="5 6" id="KW-0472">Membrane</keyword>
<dbReference type="Proteomes" id="UP000060778">
    <property type="component" value="Chromosome"/>
</dbReference>
<evidence type="ECO:0000256" key="1">
    <source>
        <dbReference type="ARBA" id="ARBA00004370"/>
    </source>
</evidence>
<keyword evidence="4 6" id="KW-1133">Transmembrane helix</keyword>
<evidence type="ECO:0000256" key="2">
    <source>
        <dbReference type="ARBA" id="ARBA00009530"/>
    </source>
</evidence>
<evidence type="ECO:0000256" key="4">
    <source>
        <dbReference type="ARBA" id="ARBA00022989"/>
    </source>
</evidence>
<name>A0A0U3DY85_9CREN</name>
<reference evidence="7 8" key="1">
    <citation type="submission" date="2013-11" db="EMBL/GenBank/DDBJ databases">
        <title>Comparative genomics of Ignicoccus.</title>
        <authorList>
            <person name="Podar M."/>
        </authorList>
    </citation>
    <scope>NUCLEOTIDE SEQUENCE [LARGE SCALE GENOMIC DNA]</scope>
    <source>
        <strain evidence="7 8">DSM 13165</strain>
    </source>
</reference>
<evidence type="ECO:0000256" key="3">
    <source>
        <dbReference type="ARBA" id="ARBA00022692"/>
    </source>
</evidence>
<dbReference type="KEGG" id="iis:EYM_04190"/>
<dbReference type="AlphaFoldDB" id="A0A0U3DY85"/>
<sequence length="103" mass="10921">MGLILAWILGFIFPPLAILLLPNECERDKIGDFVIALILTFLLIVFGWLYVFPKISACETIIQSHSTALSPAIPQTVPVQTTGQSVGAATGGSGQVIVVNVKG</sequence>
<dbReference type="InterPro" id="IPR000612">
    <property type="entry name" value="PMP3"/>
</dbReference>
<keyword evidence="3 6" id="KW-0812">Transmembrane</keyword>